<dbReference type="PANTHER" id="PTHR10075">
    <property type="entry name" value="BASIGIN RELATED"/>
    <property type="match status" value="1"/>
</dbReference>
<dbReference type="OrthoDB" id="6513259at2759"/>
<dbReference type="InterPro" id="IPR007110">
    <property type="entry name" value="Ig-like_dom"/>
</dbReference>
<dbReference type="InterPro" id="IPR003598">
    <property type="entry name" value="Ig_sub2"/>
</dbReference>
<dbReference type="SUPFAM" id="SSF48726">
    <property type="entry name" value="Immunoglobulin"/>
    <property type="match status" value="1"/>
</dbReference>
<dbReference type="Pfam" id="PF07679">
    <property type="entry name" value="I-set"/>
    <property type="match status" value="1"/>
</dbReference>
<evidence type="ECO:0000256" key="1">
    <source>
        <dbReference type="ARBA" id="ARBA00023319"/>
    </source>
</evidence>
<sequence length="173" mass="19082">MQRLKKNCLCAILLFAIATRCVSSNLPQIAPLKIPDHLEEGQRLAIMCAVMKGSQPISFSWRKDNVPIVPSEDIKIAHNDYQETLQIVKLTAEHVGNYSCSVKNLHGSDQVSVNVLLQFSPRWILVSNGRAKPNGALTVEAIAGNGVRIDCRAFGHPVPSVAVYKGKYFSNRE</sequence>
<dbReference type="FunFam" id="2.60.40.10:FF:000333">
    <property type="entry name" value="Down syndrome cell adhesion molecule"/>
    <property type="match status" value="1"/>
</dbReference>
<feature type="signal peptide" evidence="2">
    <location>
        <begin position="1"/>
        <end position="24"/>
    </location>
</feature>
<dbReference type="InParanoid" id="A0A1V9XSZ2"/>
<dbReference type="GO" id="GO:0030424">
    <property type="term" value="C:axon"/>
    <property type="evidence" value="ECO:0007669"/>
    <property type="project" value="TreeGrafter"/>
</dbReference>
<dbReference type="InterPro" id="IPR036179">
    <property type="entry name" value="Ig-like_dom_sf"/>
</dbReference>
<dbReference type="SMART" id="SM00408">
    <property type="entry name" value="IGc2"/>
    <property type="match status" value="1"/>
</dbReference>
<evidence type="ECO:0000259" key="3">
    <source>
        <dbReference type="PROSITE" id="PS50835"/>
    </source>
</evidence>
<dbReference type="InterPro" id="IPR013783">
    <property type="entry name" value="Ig-like_fold"/>
</dbReference>
<keyword evidence="1" id="KW-0393">Immunoglobulin domain</keyword>
<keyword evidence="2" id="KW-0732">Signal</keyword>
<name>A0A1V9XSZ2_9ACAR</name>
<evidence type="ECO:0000256" key="2">
    <source>
        <dbReference type="SAM" id="SignalP"/>
    </source>
</evidence>
<gene>
    <name evidence="4" type="ORF">BIW11_07666</name>
</gene>
<dbReference type="GO" id="GO:0098632">
    <property type="term" value="F:cell-cell adhesion mediator activity"/>
    <property type="evidence" value="ECO:0007669"/>
    <property type="project" value="TreeGrafter"/>
</dbReference>
<protein>
    <submittedName>
        <fullName evidence="4">Hemicentin-2-like</fullName>
    </submittedName>
</protein>
<dbReference type="EMBL" id="MNPL01004603">
    <property type="protein sequence ID" value="OQR76624.1"/>
    <property type="molecule type" value="Genomic_DNA"/>
</dbReference>
<organism evidence="4 5">
    <name type="scientific">Tropilaelaps mercedesae</name>
    <dbReference type="NCBI Taxonomy" id="418985"/>
    <lineage>
        <taxon>Eukaryota</taxon>
        <taxon>Metazoa</taxon>
        <taxon>Ecdysozoa</taxon>
        <taxon>Arthropoda</taxon>
        <taxon>Chelicerata</taxon>
        <taxon>Arachnida</taxon>
        <taxon>Acari</taxon>
        <taxon>Parasitiformes</taxon>
        <taxon>Mesostigmata</taxon>
        <taxon>Gamasina</taxon>
        <taxon>Dermanyssoidea</taxon>
        <taxon>Laelapidae</taxon>
        <taxon>Tropilaelaps</taxon>
    </lineage>
</organism>
<dbReference type="PANTHER" id="PTHR10075:SF14">
    <property type="entry name" value="CELL ADHESION MOLECULE DSCAM2-RELATED"/>
    <property type="match status" value="1"/>
</dbReference>
<feature type="domain" description="Ig-like" evidence="3">
    <location>
        <begin position="27"/>
        <end position="112"/>
    </location>
</feature>
<dbReference type="InterPro" id="IPR003599">
    <property type="entry name" value="Ig_sub"/>
</dbReference>
<dbReference type="STRING" id="418985.A0A1V9XSZ2"/>
<dbReference type="AlphaFoldDB" id="A0A1V9XSZ2"/>
<keyword evidence="5" id="KW-1185">Reference proteome</keyword>
<dbReference type="Proteomes" id="UP000192247">
    <property type="component" value="Unassembled WGS sequence"/>
</dbReference>
<dbReference type="GO" id="GO:0007411">
    <property type="term" value="P:axon guidance"/>
    <property type="evidence" value="ECO:0007669"/>
    <property type="project" value="TreeGrafter"/>
</dbReference>
<dbReference type="GO" id="GO:0007156">
    <property type="term" value="P:homophilic cell adhesion via plasma membrane adhesion molecules"/>
    <property type="evidence" value="ECO:0007669"/>
    <property type="project" value="TreeGrafter"/>
</dbReference>
<reference evidence="4 5" key="1">
    <citation type="journal article" date="2017" name="Gigascience">
        <title>Draft genome of the honey bee ectoparasitic mite, Tropilaelaps mercedesae, is shaped by the parasitic life history.</title>
        <authorList>
            <person name="Dong X."/>
            <person name="Armstrong S.D."/>
            <person name="Xia D."/>
            <person name="Makepeace B.L."/>
            <person name="Darby A.C."/>
            <person name="Kadowaki T."/>
        </authorList>
    </citation>
    <scope>NUCLEOTIDE SEQUENCE [LARGE SCALE GENOMIC DNA]</scope>
    <source>
        <strain evidence="4">Wuxi-XJTLU</strain>
    </source>
</reference>
<dbReference type="Gene3D" id="2.60.40.10">
    <property type="entry name" value="Immunoglobulins"/>
    <property type="match status" value="1"/>
</dbReference>
<dbReference type="GO" id="GO:0005886">
    <property type="term" value="C:plasma membrane"/>
    <property type="evidence" value="ECO:0007669"/>
    <property type="project" value="TreeGrafter"/>
</dbReference>
<evidence type="ECO:0000313" key="4">
    <source>
        <dbReference type="EMBL" id="OQR76624.1"/>
    </source>
</evidence>
<feature type="chain" id="PRO_5010716186" evidence="2">
    <location>
        <begin position="25"/>
        <end position="173"/>
    </location>
</feature>
<dbReference type="GO" id="GO:0070593">
    <property type="term" value="P:dendrite self-avoidance"/>
    <property type="evidence" value="ECO:0007669"/>
    <property type="project" value="TreeGrafter"/>
</dbReference>
<dbReference type="SMART" id="SM00409">
    <property type="entry name" value="IG"/>
    <property type="match status" value="1"/>
</dbReference>
<evidence type="ECO:0000313" key="5">
    <source>
        <dbReference type="Proteomes" id="UP000192247"/>
    </source>
</evidence>
<dbReference type="PROSITE" id="PS50835">
    <property type="entry name" value="IG_LIKE"/>
    <property type="match status" value="1"/>
</dbReference>
<comment type="caution">
    <text evidence="4">The sequence shown here is derived from an EMBL/GenBank/DDBJ whole genome shotgun (WGS) entry which is preliminary data.</text>
</comment>
<accession>A0A1V9XSZ2</accession>
<dbReference type="InterPro" id="IPR013098">
    <property type="entry name" value="Ig_I-set"/>
</dbReference>
<proteinExistence type="predicted"/>